<accession>A0A9X3NEA2</accession>
<dbReference type="AlphaFoldDB" id="A0A9X3NEA2"/>
<evidence type="ECO:0000313" key="2">
    <source>
        <dbReference type="Proteomes" id="UP001147653"/>
    </source>
</evidence>
<name>A0A9X3NEA2_9ACTN</name>
<organism evidence="1 2">
    <name type="scientific">Solirubrobacter phytolaccae</name>
    <dbReference type="NCBI Taxonomy" id="1404360"/>
    <lineage>
        <taxon>Bacteria</taxon>
        <taxon>Bacillati</taxon>
        <taxon>Actinomycetota</taxon>
        <taxon>Thermoleophilia</taxon>
        <taxon>Solirubrobacterales</taxon>
        <taxon>Solirubrobacteraceae</taxon>
        <taxon>Solirubrobacter</taxon>
    </lineage>
</organism>
<dbReference type="Proteomes" id="UP001147653">
    <property type="component" value="Unassembled WGS sequence"/>
</dbReference>
<comment type="caution">
    <text evidence="1">The sequence shown here is derived from an EMBL/GenBank/DDBJ whole genome shotgun (WGS) entry which is preliminary data.</text>
</comment>
<proteinExistence type="predicted"/>
<protein>
    <submittedName>
        <fullName evidence="1">Uncharacterized protein</fullName>
    </submittedName>
</protein>
<dbReference type="RefSeq" id="WP_270027707.1">
    <property type="nucleotide sequence ID" value="NZ_JAPDDP010000051.1"/>
</dbReference>
<evidence type="ECO:0000313" key="1">
    <source>
        <dbReference type="EMBL" id="MDA0183315.1"/>
    </source>
</evidence>
<reference evidence="1" key="1">
    <citation type="submission" date="2022-10" db="EMBL/GenBank/DDBJ databases">
        <title>The WGS of Solirubrobacter phytolaccae KCTC 29190.</title>
        <authorList>
            <person name="Jiang Z."/>
        </authorList>
    </citation>
    <scope>NUCLEOTIDE SEQUENCE</scope>
    <source>
        <strain evidence="1">KCTC 29190</strain>
    </source>
</reference>
<gene>
    <name evidence="1" type="ORF">OJ997_23595</name>
</gene>
<dbReference type="EMBL" id="JAPDDP010000051">
    <property type="protein sequence ID" value="MDA0183315.1"/>
    <property type="molecule type" value="Genomic_DNA"/>
</dbReference>
<keyword evidence="2" id="KW-1185">Reference proteome</keyword>
<sequence>MNDEPTLSFTDADLELLLAEADREDPILRDGRPGNIEQPRESLDAQILAALVSP</sequence>